<proteinExistence type="predicted"/>
<evidence type="ECO:0000313" key="6">
    <source>
        <dbReference type="EMBL" id="KAF7551944.1"/>
    </source>
</evidence>
<keyword evidence="7" id="KW-1185">Reference proteome</keyword>
<comment type="subcellular location">
    <subcellularLocation>
        <location evidence="1">Membrane</location>
        <topology evidence="1">Multi-pass membrane protein</topology>
    </subcellularLocation>
</comment>
<dbReference type="EMBL" id="JAANBB010000069">
    <property type="protein sequence ID" value="KAF7551944.1"/>
    <property type="molecule type" value="Genomic_DNA"/>
</dbReference>
<evidence type="ECO:0000256" key="3">
    <source>
        <dbReference type="ARBA" id="ARBA00022989"/>
    </source>
</evidence>
<evidence type="ECO:0008006" key="8">
    <source>
        <dbReference type="Google" id="ProtNLM"/>
    </source>
</evidence>
<evidence type="ECO:0000256" key="1">
    <source>
        <dbReference type="ARBA" id="ARBA00004141"/>
    </source>
</evidence>
<reference evidence="6" key="1">
    <citation type="submission" date="2020-03" db="EMBL/GenBank/DDBJ databases">
        <title>Draft Genome Sequence of Cylindrodendrum hubeiense.</title>
        <authorList>
            <person name="Buettner E."/>
            <person name="Kellner H."/>
        </authorList>
    </citation>
    <scope>NUCLEOTIDE SEQUENCE</scope>
    <source>
        <strain evidence="6">IHI 201604</strain>
    </source>
</reference>
<dbReference type="SUPFAM" id="SSF103481">
    <property type="entry name" value="Multidrug resistance efflux transporter EmrE"/>
    <property type="match status" value="1"/>
</dbReference>
<dbReference type="PANTHER" id="PTHR12570:SF85">
    <property type="entry name" value="DUF803 DOMAIN MEMBRANE PROTEIN (AFU_ORTHOLOGUE AFUA_1G15880)"/>
    <property type="match status" value="1"/>
</dbReference>
<keyword evidence="4 5" id="KW-0472">Membrane</keyword>
<feature type="transmembrane region" description="Helical" evidence="5">
    <location>
        <begin position="37"/>
        <end position="65"/>
    </location>
</feature>
<keyword evidence="3 5" id="KW-1133">Transmembrane helix</keyword>
<name>A0A9P5HGH1_9HYPO</name>
<evidence type="ECO:0000256" key="4">
    <source>
        <dbReference type="ARBA" id="ARBA00023136"/>
    </source>
</evidence>
<sequence>MLSEERYIGLALAIGSSVCIGSHAYGMAIGEIGNFTAYAFAPAILVTPLGAISVIVGAILGSYFLQETLGILGKLGSSTCLMGALIIVLHVQPDEEIETIDQFLDYAIQPGFLLYITCVIAFSLAMVYKIAPAHGRKTPLIYISICSVVGSVSVMSTKAFGIALKLTFSGENQFTHPSTYIFMMTMVACILTQLNYFNKALSIFPLNIMSDAASTDIVSGIETSMTRHQRSIRESWDSSMTNDRETRGLNAAFEAEIDSRT</sequence>
<accession>A0A9P5HGH1</accession>
<comment type="caution">
    <text evidence="6">The sequence shown here is derived from an EMBL/GenBank/DDBJ whole genome shotgun (WGS) entry which is preliminary data.</text>
</comment>
<feature type="transmembrane region" description="Helical" evidence="5">
    <location>
        <begin position="7"/>
        <end position="25"/>
    </location>
</feature>
<feature type="transmembrane region" description="Helical" evidence="5">
    <location>
        <begin position="180"/>
        <end position="197"/>
    </location>
</feature>
<dbReference type="OrthoDB" id="5092895at2759"/>
<dbReference type="Pfam" id="PF05653">
    <property type="entry name" value="Mg_trans_NIPA"/>
    <property type="match status" value="1"/>
</dbReference>
<evidence type="ECO:0000313" key="7">
    <source>
        <dbReference type="Proteomes" id="UP000722485"/>
    </source>
</evidence>
<feature type="transmembrane region" description="Helical" evidence="5">
    <location>
        <begin position="140"/>
        <end position="160"/>
    </location>
</feature>
<dbReference type="GO" id="GO:0016020">
    <property type="term" value="C:membrane"/>
    <property type="evidence" value="ECO:0007669"/>
    <property type="project" value="UniProtKB-SubCell"/>
</dbReference>
<dbReference type="GO" id="GO:0015095">
    <property type="term" value="F:magnesium ion transmembrane transporter activity"/>
    <property type="evidence" value="ECO:0007669"/>
    <property type="project" value="InterPro"/>
</dbReference>
<evidence type="ECO:0000256" key="5">
    <source>
        <dbReference type="SAM" id="Phobius"/>
    </source>
</evidence>
<gene>
    <name evidence="6" type="ORF">G7Z17_g4687</name>
</gene>
<keyword evidence="2 5" id="KW-0812">Transmembrane</keyword>
<feature type="transmembrane region" description="Helical" evidence="5">
    <location>
        <begin position="112"/>
        <end position="128"/>
    </location>
</feature>
<evidence type="ECO:0000256" key="2">
    <source>
        <dbReference type="ARBA" id="ARBA00022692"/>
    </source>
</evidence>
<dbReference type="InterPro" id="IPR037185">
    <property type="entry name" value="EmrE-like"/>
</dbReference>
<dbReference type="InterPro" id="IPR008521">
    <property type="entry name" value="Mg_trans_NIPA"/>
</dbReference>
<organism evidence="6 7">
    <name type="scientific">Cylindrodendrum hubeiense</name>
    <dbReference type="NCBI Taxonomy" id="595255"/>
    <lineage>
        <taxon>Eukaryota</taxon>
        <taxon>Fungi</taxon>
        <taxon>Dikarya</taxon>
        <taxon>Ascomycota</taxon>
        <taxon>Pezizomycotina</taxon>
        <taxon>Sordariomycetes</taxon>
        <taxon>Hypocreomycetidae</taxon>
        <taxon>Hypocreales</taxon>
        <taxon>Nectriaceae</taxon>
        <taxon>Cylindrodendrum</taxon>
    </lineage>
</organism>
<protein>
    <recommendedName>
        <fullName evidence="8">Magnesium transporter</fullName>
    </recommendedName>
</protein>
<dbReference type="AlphaFoldDB" id="A0A9P5HGH1"/>
<dbReference type="PANTHER" id="PTHR12570">
    <property type="match status" value="1"/>
</dbReference>
<dbReference type="Proteomes" id="UP000722485">
    <property type="component" value="Unassembled WGS sequence"/>
</dbReference>
<feature type="transmembrane region" description="Helical" evidence="5">
    <location>
        <begin position="72"/>
        <end position="92"/>
    </location>
</feature>